<comment type="caution">
    <text evidence="2">The sequence shown here is derived from an EMBL/GenBank/DDBJ whole genome shotgun (WGS) entry which is preliminary data.</text>
</comment>
<evidence type="ECO:0000313" key="2">
    <source>
        <dbReference type="EMBL" id="CAB5358420.1"/>
    </source>
</evidence>
<protein>
    <submittedName>
        <fullName evidence="2">Uncharacterized protein</fullName>
    </submittedName>
</protein>
<dbReference type="EMBL" id="CAGKOT010000012">
    <property type="protein sequence ID" value="CAB5358420.1"/>
    <property type="molecule type" value="Genomic_DNA"/>
</dbReference>
<sequence>MGNETDKYRCPTTQEHNNLSVEEVYNKEELSTKLVVKDHNADMYRVFHSCEEFWEFNDRVPKHLRSFSEVVYGDLPQSPRIHVEFGSLNKLPGTKIVNLLRPILDGMLEVIRTRYSGKLAVPNSLKDFVIMDEYGQNRHGYWTNDFHIQATSFAFTDYKEAKEFTRRVRSSLPVEVGRFISLQYNDPIQLVPILGSTCPKESLHKKISRFSQFLGTSVDIHKNELFVKKIPDLDYIVPSTPIADSNTKNNCDQPNSPDTHENTNIKDPHSVVCCHENGFDIKQLTPSSVEQELQNKSLRDDEQPDNTYSSETPREGSMITLLTKKNPLSVNKQYAIAINCLVLFFFVMNKIRQGSIRQMQGRTHATKENVQKGQRDQLQHNRSAKNGKGRDRRNSCYWKRWRIHDNLYIRPEDSLHKNEMINWETIVVSMIALDRGVIYMRSTSETRSYGCVPHKVIAITPLCQSYQFNPP</sequence>
<proteinExistence type="predicted"/>
<name>A0A915Z1B9_9GLOM</name>
<dbReference type="VEuPathDB" id="FungiDB:RhiirFUN_025371"/>
<feature type="region of interest" description="Disordered" evidence="1">
    <location>
        <begin position="244"/>
        <end position="264"/>
    </location>
</feature>
<gene>
    <name evidence="2" type="ORF">CHRIB12_LOCUS7341</name>
</gene>
<feature type="compositionally biased region" description="Basic and acidic residues" evidence="1">
    <location>
        <begin position="365"/>
        <end position="379"/>
    </location>
</feature>
<dbReference type="OrthoDB" id="2315586at2759"/>
<reference evidence="2" key="1">
    <citation type="submission" date="2020-05" db="EMBL/GenBank/DDBJ databases">
        <authorList>
            <person name="Rincon C."/>
            <person name="Sanders R I."/>
            <person name="Robbins C."/>
            <person name="Chaturvedi A."/>
        </authorList>
    </citation>
    <scope>NUCLEOTIDE SEQUENCE</scope>
    <source>
        <strain evidence="2">CHB12</strain>
    </source>
</reference>
<feature type="compositionally biased region" description="Polar residues" evidence="1">
    <location>
        <begin position="287"/>
        <end position="296"/>
    </location>
</feature>
<accession>A0A915Z1B9</accession>
<evidence type="ECO:0000313" key="3">
    <source>
        <dbReference type="Proteomes" id="UP000684084"/>
    </source>
</evidence>
<organism evidence="2 3">
    <name type="scientific">Rhizophagus irregularis</name>
    <dbReference type="NCBI Taxonomy" id="588596"/>
    <lineage>
        <taxon>Eukaryota</taxon>
        <taxon>Fungi</taxon>
        <taxon>Fungi incertae sedis</taxon>
        <taxon>Mucoromycota</taxon>
        <taxon>Glomeromycotina</taxon>
        <taxon>Glomeromycetes</taxon>
        <taxon>Glomerales</taxon>
        <taxon>Glomeraceae</taxon>
        <taxon>Rhizophagus</taxon>
    </lineage>
</organism>
<dbReference type="Proteomes" id="UP000684084">
    <property type="component" value="Unassembled WGS sequence"/>
</dbReference>
<evidence type="ECO:0000256" key="1">
    <source>
        <dbReference type="SAM" id="MobiDB-lite"/>
    </source>
</evidence>
<feature type="region of interest" description="Disordered" evidence="1">
    <location>
        <begin position="287"/>
        <end position="314"/>
    </location>
</feature>
<feature type="region of interest" description="Disordered" evidence="1">
    <location>
        <begin position="358"/>
        <end position="392"/>
    </location>
</feature>
<dbReference type="AlphaFoldDB" id="A0A915Z1B9"/>
<feature type="compositionally biased region" description="Polar residues" evidence="1">
    <location>
        <begin position="244"/>
        <end position="257"/>
    </location>
</feature>